<feature type="region of interest" description="Disordered" evidence="8">
    <location>
        <begin position="796"/>
        <end position="845"/>
    </location>
</feature>
<dbReference type="Pfam" id="PF26200">
    <property type="entry name" value="Rcat_RNF216"/>
    <property type="match status" value="1"/>
</dbReference>
<evidence type="ECO:0000256" key="6">
    <source>
        <dbReference type="ARBA" id="ARBA00022786"/>
    </source>
</evidence>
<dbReference type="PROSITE" id="PS51873">
    <property type="entry name" value="TRIAD"/>
    <property type="match status" value="1"/>
</dbReference>
<dbReference type="PANTHER" id="PTHR22770">
    <property type="entry name" value="UBIQUITIN CONJUGATING ENZYME 7 INTERACTING PROTEIN-RELATED"/>
    <property type="match status" value="1"/>
</dbReference>
<evidence type="ECO:0000256" key="1">
    <source>
        <dbReference type="ARBA" id="ARBA00004906"/>
    </source>
</evidence>
<dbReference type="InterPro" id="IPR047545">
    <property type="entry name" value="BRcat_RBR_RNF216"/>
</dbReference>
<dbReference type="CDD" id="cd20339">
    <property type="entry name" value="BRcat_RBR_RNF216"/>
    <property type="match status" value="1"/>
</dbReference>
<dbReference type="PANTHER" id="PTHR22770:SF47">
    <property type="entry name" value="E3 UBIQUITIN-PROTEIN LIGASE RNF216"/>
    <property type="match status" value="1"/>
</dbReference>
<feature type="domain" description="RING-type" evidence="9">
    <location>
        <begin position="335"/>
        <end position="558"/>
    </location>
</feature>
<dbReference type="EMBL" id="VCAU01000165">
    <property type="protein sequence ID" value="KAF9883426.1"/>
    <property type="molecule type" value="Genomic_DNA"/>
</dbReference>
<reference evidence="10" key="1">
    <citation type="journal article" date="2019" name="Beilstein J. Org. Chem.">
        <title>Nanangenines: drimane sesquiterpenoids as the dominant metabolite cohort of a novel Australian fungus, Aspergillus nanangensis.</title>
        <authorList>
            <person name="Lacey H.J."/>
            <person name="Gilchrist C.L.M."/>
            <person name="Crombie A."/>
            <person name="Kalaitzis J.A."/>
            <person name="Vuong D."/>
            <person name="Rutledge P.J."/>
            <person name="Turner P."/>
            <person name="Pitt J.I."/>
            <person name="Lacey E."/>
            <person name="Chooi Y.H."/>
            <person name="Piggott A.M."/>
        </authorList>
    </citation>
    <scope>NUCLEOTIDE SEQUENCE</scope>
    <source>
        <strain evidence="10">MST-FP2251</strain>
    </source>
</reference>
<evidence type="ECO:0000256" key="4">
    <source>
        <dbReference type="ARBA" id="ARBA00022737"/>
    </source>
</evidence>
<keyword evidence="6" id="KW-0833">Ubl conjugation pathway</keyword>
<name>A0AAD4CBJ3_ASPNN</name>
<dbReference type="InterPro" id="IPR047546">
    <property type="entry name" value="Rcat_RBR_RNF216"/>
</dbReference>
<feature type="region of interest" description="Disordered" evidence="8">
    <location>
        <begin position="94"/>
        <end position="114"/>
    </location>
</feature>
<dbReference type="InterPro" id="IPR047544">
    <property type="entry name" value="RING-HC_RBR_RNF216"/>
</dbReference>
<sequence length="845" mass="96199">MARFNHNAMELAGLPLIFEGDPRQPIFLDNDFHPDLFRGDLADLPVDTHTGLDEQFDTAAIYGSSPEPSFPLLESTKKRKTSHRDEPPVIIDLTIPADPDHISPPPSPEESRGLSTTARYNVSNEIDSLSYVMELFPDICPEYVNELVASTSQFHGLEDNWRPTILNQTIVDKILEKSQYPKRDKNKAAPKEEDVENKKYLAQPHLETESFRCTMLSSVKTLEGEFPLIPQTHIRTVVVEKKTLYASYLELHKQEELTEESNRPYKKLKRKRPSLSPGLSFAQEYGPDLVNWRALTEELKAAREKAVRNSVAYHRKQDKKRSEKLDEEEQIRTGNVIECLCCCSEVPFSKSIPCNGPDAHLFCFICVRKLAETQIGYMRYDLQCMDTSGCSAQFRRSYLESAIGSSLLDKLESLKQGDEIQQAGLEGLESCPCCDYKAIYPPVEVDREFRCLKPECKVVSCRLCKTASHVPRTCEEAKKDRGLLQRHEVEEAMSDALIRACPRCKVKIIKYDGCNKMICSKCRCVMCYVCRKDITQIEYGHFDKAPNFCRTHDHNNRSVVEVAEAQKSTMKKILKEHPELTEDDVRVEHKVKQTNRSRLPRRPENAPFAVLMPPARTTQQGPAMFPLPNIERLWHTTNNGNPHVQELLPARRERAPNQFKAITQPKNQPQPIHALDTQSAKPPAGALDEFRGYNRYQQQARDYPKHVSTNHETRQVPVIQPARHAQPYPWNGLGWAPNFNPPPPLQIPPYQRPTPMPLTYPHNPYVGTGPIPPNPLVTQHYMRPFPPPIPPVRATPSTVQPNTQRHNPIALASTISNEGQHSTSSRRPGHSNAPFDFTQRDPLDY</sequence>
<dbReference type="GO" id="GO:0008270">
    <property type="term" value="F:zinc ion binding"/>
    <property type="evidence" value="ECO:0007669"/>
    <property type="project" value="UniProtKB-KW"/>
</dbReference>
<organism evidence="10 11">
    <name type="scientific">Aspergillus nanangensis</name>
    <dbReference type="NCBI Taxonomy" id="2582783"/>
    <lineage>
        <taxon>Eukaryota</taxon>
        <taxon>Fungi</taxon>
        <taxon>Dikarya</taxon>
        <taxon>Ascomycota</taxon>
        <taxon>Pezizomycotina</taxon>
        <taxon>Eurotiomycetes</taxon>
        <taxon>Eurotiomycetidae</taxon>
        <taxon>Eurotiales</taxon>
        <taxon>Aspergillaceae</taxon>
        <taxon>Aspergillus</taxon>
        <taxon>Aspergillus subgen. Circumdati</taxon>
    </lineage>
</organism>
<keyword evidence="2" id="KW-0808">Transferase</keyword>
<dbReference type="InterPro" id="IPR051628">
    <property type="entry name" value="LUBAC_E3_Ligases"/>
</dbReference>
<feature type="compositionally biased region" description="Polar residues" evidence="8">
    <location>
        <begin position="796"/>
        <end position="806"/>
    </location>
</feature>
<comment type="caution">
    <text evidence="10">The sequence shown here is derived from an EMBL/GenBank/DDBJ whole genome shotgun (WGS) entry which is preliminary data.</text>
</comment>
<comment type="pathway">
    <text evidence="1">Protein modification; protein ubiquitination.</text>
</comment>
<dbReference type="GO" id="GO:0016740">
    <property type="term" value="F:transferase activity"/>
    <property type="evidence" value="ECO:0007669"/>
    <property type="project" value="UniProtKB-KW"/>
</dbReference>
<evidence type="ECO:0000313" key="11">
    <source>
        <dbReference type="Proteomes" id="UP001194746"/>
    </source>
</evidence>
<evidence type="ECO:0000313" key="10">
    <source>
        <dbReference type="EMBL" id="KAF9883426.1"/>
    </source>
</evidence>
<keyword evidence="11" id="KW-1185">Reference proteome</keyword>
<keyword evidence="5" id="KW-0863">Zinc-finger</keyword>
<accession>A0AAD4CBJ3</accession>
<keyword evidence="4" id="KW-0677">Repeat</keyword>
<evidence type="ECO:0000256" key="8">
    <source>
        <dbReference type="SAM" id="MobiDB-lite"/>
    </source>
</evidence>
<dbReference type="Proteomes" id="UP001194746">
    <property type="component" value="Unassembled WGS sequence"/>
</dbReference>
<evidence type="ECO:0000256" key="2">
    <source>
        <dbReference type="ARBA" id="ARBA00022679"/>
    </source>
</evidence>
<proteinExistence type="predicted"/>
<dbReference type="CDD" id="cd20353">
    <property type="entry name" value="Rcat_RBR_RNF216"/>
    <property type="match status" value="1"/>
</dbReference>
<evidence type="ECO:0000259" key="9">
    <source>
        <dbReference type="PROSITE" id="PS51873"/>
    </source>
</evidence>
<evidence type="ECO:0000256" key="3">
    <source>
        <dbReference type="ARBA" id="ARBA00022723"/>
    </source>
</evidence>
<evidence type="ECO:0000256" key="5">
    <source>
        <dbReference type="ARBA" id="ARBA00022771"/>
    </source>
</evidence>
<keyword evidence="7" id="KW-0862">Zinc</keyword>
<dbReference type="CDD" id="cd16630">
    <property type="entry name" value="RING-HC_RBR_RNF216"/>
    <property type="match status" value="1"/>
</dbReference>
<evidence type="ECO:0000256" key="7">
    <source>
        <dbReference type="ARBA" id="ARBA00022833"/>
    </source>
</evidence>
<keyword evidence="3" id="KW-0479">Metal-binding</keyword>
<dbReference type="SUPFAM" id="SSF57850">
    <property type="entry name" value="RING/U-box"/>
    <property type="match status" value="1"/>
</dbReference>
<dbReference type="AlphaFoldDB" id="A0AAD4CBJ3"/>
<protein>
    <recommendedName>
        <fullName evidence="9">RING-type domain-containing protein</fullName>
    </recommendedName>
</protein>
<feature type="compositionally biased region" description="Polar residues" evidence="8">
    <location>
        <begin position="813"/>
        <end position="826"/>
    </location>
</feature>
<reference evidence="10" key="2">
    <citation type="submission" date="2020-02" db="EMBL/GenBank/DDBJ databases">
        <authorList>
            <person name="Gilchrist C.L.M."/>
            <person name="Chooi Y.-H."/>
        </authorList>
    </citation>
    <scope>NUCLEOTIDE SEQUENCE</scope>
    <source>
        <strain evidence="10">MST-FP2251</strain>
    </source>
</reference>
<gene>
    <name evidence="10" type="ORF">FE257_003467</name>
</gene>
<dbReference type="InterPro" id="IPR044066">
    <property type="entry name" value="TRIAD_supradom"/>
</dbReference>
<dbReference type="Gene3D" id="1.20.120.1750">
    <property type="match status" value="1"/>
</dbReference>